<keyword evidence="1" id="KW-0732">Signal</keyword>
<feature type="chain" id="PRO_5013246132" description="DUF1318 domain-containing protein" evidence="1">
    <location>
        <begin position="22"/>
        <end position="123"/>
    </location>
</feature>
<protein>
    <recommendedName>
        <fullName evidence="4">DUF1318 domain-containing protein</fullName>
    </recommendedName>
</protein>
<dbReference type="Pfam" id="PF07027">
    <property type="entry name" value="DUF1318"/>
    <property type="match status" value="1"/>
</dbReference>
<dbReference type="OrthoDB" id="198301at2"/>
<accession>A0A1M6C8N4</accession>
<keyword evidence="3" id="KW-1185">Reference proteome</keyword>
<feature type="signal peptide" evidence="1">
    <location>
        <begin position="1"/>
        <end position="21"/>
    </location>
</feature>
<reference evidence="3" key="1">
    <citation type="submission" date="2016-11" db="EMBL/GenBank/DDBJ databases">
        <authorList>
            <person name="Varghese N."/>
            <person name="Submissions S."/>
        </authorList>
    </citation>
    <scope>NUCLEOTIDE SEQUENCE [LARGE SCALE GENOMIC DNA]</scope>
    <source>
        <strain evidence="3">DSM 16219</strain>
    </source>
</reference>
<sequence length="123" mass="13752">MNKRIFAAFIAMFLVTAFAFAGASFGEGIKERMASRLPALEQLKAKGIIGENNQGYLEFRGSSREGQDLVNAENADRQQVYAYIAQKQGTTPELVGQRRAIQLAERADPGHWLQNAEGQWYQK</sequence>
<organism evidence="2 3">
    <name type="scientific">Desulfatibacillum alkenivorans DSM 16219</name>
    <dbReference type="NCBI Taxonomy" id="1121393"/>
    <lineage>
        <taxon>Bacteria</taxon>
        <taxon>Pseudomonadati</taxon>
        <taxon>Thermodesulfobacteriota</taxon>
        <taxon>Desulfobacteria</taxon>
        <taxon>Desulfobacterales</taxon>
        <taxon>Desulfatibacillaceae</taxon>
        <taxon>Desulfatibacillum</taxon>
    </lineage>
</organism>
<gene>
    <name evidence="2" type="ORF">SAMN02745216_00180</name>
</gene>
<dbReference type="RefSeq" id="WP_073471961.1">
    <property type="nucleotide sequence ID" value="NZ_FQZU01000001.1"/>
</dbReference>
<dbReference type="EMBL" id="FQZU01000001">
    <property type="protein sequence ID" value="SHI57349.1"/>
    <property type="molecule type" value="Genomic_DNA"/>
</dbReference>
<evidence type="ECO:0000313" key="3">
    <source>
        <dbReference type="Proteomes" id="UP000183994"/>
    </source>
</evidence>
<dbReference type="STRING" id="1121393.SAMN02745216_00180"/>
<proteinExistence type="predicted"/>
<dbReference type="Proteomes" id="UP000183994">
    <property type="component" value="Unassembled WGS sequence"/>
</dbReference>
<evidence type="ECO:0000313" key="2">
    <source>
        <dbReference type="EMBL" id="SHI57349.1"/>
    </source>
</evidence>
<evidence type="ECO:0000256" key="1">
    <source>
        <dbReference type="SAM" id="SignalP"/>
    </source>
</evidence>
<dbReference type="InterPro" id="IPR008309">
    <property type="entry name" value="YdbL"/>
</dbReference>
<name>A0A1M6C8N4_9BACT</name>
<dbReference type="AlphaFoldDB" id="A0A1M6C8N4"/>
<evidence type="ECO:0008006" key="4">
    <source>
        <dbReference type="Google" id="ProtNLM"/>
    </source>
</evidence>